<evidence type="ECO:0000256" key="6">
    <source>
        <dbReference type="PROSITE-ProRule" id="PRU01240"/>
    </source>
</evidence>
<reference evidence="8 9" key="1">
    <citation type="submission" date="2021-03" db="EMBL/GenBank/DDBJ databases">
        <title>Antimicrobial resistance genes in bacteria isolated from Japanese honey, and their potential for conferring macrolide and lincosamide resistance in the American foulbrood pathogen Paenibacillus larvae.</title>
        <authorList>
            <person name="Okamoto M."/>
            <person name="Kumagai M."/>
            <person name="Kanamori H."/>
            <person name="Takamatsu D."/>
        </authorList>
    </citation>
    <scope>NUCLEOTIDE SEQUENCE [LARGE SCALE GENOMIC DNA]</scope>
    <source>
        <strain evidence="8 9">J42TS3</strain>
    </source>
</reference>
<proteinExistence type="inferred from homology"/>
<keyword evidence="5 6" id="KW-0720">Serine protease</keyword>
<evidence type="ECO:0000313" key="9">
    <source>
        <dbReference type="Proteomes" id="UP000679992"/>
    </source>
</evidence>
<dbReference type="PANTHER" id="PTHR43806">
    <property type="entry name" value="PEPTIDASE S8"/>
    <property type="match status" value="1"/>
</dbReference>
<dbReference type="InterPro" id="IPR015500">
    <property type="entry name" value="Peptidase_S8_subtilisin-rel"/>
</dbReference>
<dbReference type="InterPro" id="IPR034202">
    <property type="entry name" value="Subtilisin_Carlsberg-like"/>
</dbReference>
<keyword evidence="3" id="KW-0479">Metal-binding</keyword>
<dbReference type="PROSITE" id="PS51892">
    <property type="entry name" value="SUBTILASE"/>
    <property type="match status" value="1"/>
</dbReference>
<dbReference type="PROSITE" id="PS00137">
    <property type="entry name" value="SUBTILASE_HIS"/>
    <property type="match status" value="1"/>
</dbReference>
<comment type="similarity">
    <text evidence="1 6">Belongs to the peptidase S8 family.</text>
</comment>
<organism evidence="8 9">
    <name type="scientific">Paenibacillus vini</name>
    <dbReference type="NCBI Taxonomy" id="1476024"/>
    <lineage>
        <taxon>Bacteria</taxon>
        <taxon>Bacillati</taxon>
        <taxon>Bacillota</taxon>
        <taxon>Bacilli</taxon>
        <taxon>Bacillales</taxon>
        <taxon>Paenibacillaceae</taxon>
        <taxon>Paenibacillus</taxon>
    </lineage>
</organism>
<dbReference type="PROSITE" id="PS00136">
    <property type="entry name" value="SUBTILASE_ASP"/>
    <property type="match status" value="1"/>
</dbReference>
<gene>
    <name evidence="8" type="ORF">J42TS3_46720</name>
</gene>
<dbReference type="Proteomes" id="UP000679992">
    <property type="component" value="Unassembled WGS sequence"/>
</dbReference>
<feature type="active site" description="Charge relay system" evidence="6">
    <location>
        <position position="130"/>
    </location>
</feature>
<dbReference type="InterPro" id="IPR036852">
    <property type="entry name" value="Peptidase_S8/S53_dom_sf"/>
</dbReference>
<dbReference type="EMBL" id="BOSL01000021">
    <property type="protein sequence ID" value="GIP55637.1"/>
    <property type="molecule type" value="Genomic_DNA"/>
</dbReference>
<feature type="domain" description="Peptidase S8/S53" evidence="7">
    <location>
        <begin position="121"/>
        <end position="365"/>
    </location>
</feature>
<dbReference type="Gene3D" id="3.40.50.200">
    <property type="entry name" value="Peptidase S8/S53 domain"/>
    <property type="match status" value="1"/>
</dbReference>
<evidence type="ECO:0000256" key="1">
    <source>
        <dbReference type="ARBA" id="ARBA00011073"/>
    </source>
</evidence>
<comment type="caution">
    <text evidence="8">The sequence shown here is derived from an EMBL/GenBank/DDBJ whole genome shotgun (WGS) entry which is preliminary data.</text>
</comment>
<feature type="active site" description="Charge relay system" evidence="6">
    <location>
        <position position="163"/>
    </location>
</feature>
<accession>A0ABQ4MI28</accession>
<dbReference type="InterPro" id="IPR023827">
    <property type="entry name" value="Peptidase_S8_Asp-AS"/>
</dbReference>
<dbReference type="InterPro" id="IPR050131">
    <property type="entry name" value="Peptidase_S8_subtilisin-like"/>
</dbReference>
<dbReference type="CDD" id="cd07477">
    <property type="entry name" value="Peptidases_S8_Subtilisin_subset"/>
    <property type="match status" value="1"/>
</dbReference>
<dbReference type="RefSeq" id="WP_211024720.1">
    <property type="nucleotide sequence ID" value="NZ_BOSL01000021.1"/>
</dbReference>
<dbReference type="InterPro" id="IPR000209">
    <property type="entry name" value="Peptidase_S8/S53_dom"/>
</dbReference>
<evidence type="ECO:0000256" key="4">
    <source>
        <dbReference type="ARBA" id="ARBA00022801"/>
    </source>
</evidence>
<sequence>MDYSSFLRYLNDHIDTSGKSGRHIIRFTHPALFAEFVAQLRGRRRQNPALRRVRTSSLLQALFCPLSFRDAGAWGRFGLLIEEDVRVAVHSAVMPSKEPSTGTPWGVRKIGAPDAWSVSTGNQVRIGVIDTGVDFNHPDLRSSLARGVNLLNKMSLPFDDNGHGTHIAGTIAASGGSKSMMGVAPRSLIYPVKAFDHNGSAYVSDIILGIDWCVQNRMNIINMSFGMKSKSQSLQNTVRRAYNAGIVVVASSGNDKKSKSADYPARYAHTISVGATGRDGRIASFSNHGPRIDIYAPGEKIKSCWLGGGYREMNGTSMATSHVSGSIALLLAYRPGLSPGEIKKWLRRTARPVYAPTSKMKLGAGEVNAARLLRGKPVVASKKPSGKS</sequence>
<evidence type="ECO:0000259" key="7">
    <source>
        <dbReference type="Pfam" id="PF00082"/>
    </source>
</evidence>
<protein>
    <recommendedName>
        <fullName evidence="7">Peptidase S8/S53 domain-containing protein</fullName>
    </recommendedName>
</protein>
<evidence type="ECO:0000256" key="3">
    <source>
        <dbReference type="ARBA" id="ARBA00022723"/>
    </source>
</evidence>
<dbReference type="Pfam" id="PF00082">
    <property type="entry name" value="Peptidase_S8"/>
    <property type="match status" value="1"/>
</dbReference>
<feature type="active site" description="Charge relay system" evidence="6">
    <location>
        <position position="317"/>
    </location>
</feature>
<dbReference type="SUPFAM" id="SSF52743">
    <property type="entry name" value="Subtilisin-like"/>
    <property type="match status" value="1"/>
</dbReference>
<evidence type="ECO:0000313" key="8">
    <source>
        <dbReference type="EMBL" id="GIP55637.1"/>
    </source>
</evidence>
<evidence type="ECO:0000256" key="2">
    <source>
        <dbReference type="ARBA" id="ARBA00022670"/>
    </source>
</evidence>
<name>A0ABQ4MI28_9BACL</name>
<keyword evidence="4 6" id="KW-0378">Hydrolase</keyword>
<keyword evidence="2 6" id="KW-0645">Protease</keyword>
<keyword evidence="9" id="KW-1185">Reference proteome</keyword>
<dbReference type="InterPro" id="IPR022398">
    <property type="entry name" value="Peptidase_S8_His-AS"/>
</dbReference>
<evidence type="ECO:0000256" key="5">
    <source>
        <dbReference type="ARBA" id="ARBA00022825"/>
    </source>
</evidence>
<dbReference type="PRINTS" id="PR00723">
    <property type="entry name" value="SUBTILISIN"/>
</dbReference>
<dbReference type="PANTHER" id="PTHR43806:SF11">
    <property type="entry name" value="CEREVISIN-RELATED"/>
    <property type="match status" value="1"/>
</dbReference>